<reference evidence="7 8" key="1">
    <citation type="submission" date="2020-04" db="EMBL/GenBank/DDBJ databases">
        <authorList>
            <person name="Hitch T.C.A."/>
            <person name="Wylensek D."/>
            <person name="Clavel T."/>
        </authorList>
    </citation>
    <scope>NUCLEOTIDE SEQUENCE [LARGE SCALE GENOMIC DNA]</scope>
    <source>
        <strain evidence="7 8">105184</strain>
    </source>
</reference>
<evidence type="ECO:0000313" key="7">
    <source>
        <dbReference type="EMBL" id="NMF24838.1"/>
    </source>
</evidence>
<dbReference type="Pfam" id="PF14464">
    <property type="entry name" value="Prok-JAB"/>
    <property type="match status" value="1"/>
</dbReference>
<dbReference type="Proteomes" id="UP000565613">
    <property type="component" value="Unassembled WGS sequence"/>
</dbReference>
<dbReference type="AlphaFoldDB" id="A0A7X9XZB6"/>
<dbReference type="RefSeq" id="WP_170102952.1">
    <property type="nucleotide sequence ID" value="NZ_JABAGR010000001.1"/>
</dbReference>
<feature type="domain" description="JAB" evidence="6">
    <location>
        <begin position="8"/>
        <end position="41"/>
    </location>
</feature>
<accession>A0A7X9XZB6</accession>
<keyword evidence="1" id="KW-0645">Protease</keyword>
<evidence type="ECO:0000259" key="6">
    <source>
        <dbReference type="Pfam" id="PF14464"/>
    </source>
</evidence>
<gene>
    <name evidence="7" type="ORF">HF885_00065</name>
</gene>
<dbReference type="GO" id="GO:0046872">
    <property type="term" value="F:metal ion binding"/>
    <property type="evidence" value="ECO:0007669"/>
    <property type="project" value="UniProtKB-KW"/>
</dbReference>
<evidence type="ECO:0000256" key="3">
    <source>
        <dbReference type="ARBA" id="ARBA00022801"/>
    </source>
</evidence>
<keyword evidence="4" id="KW-0862">Zinc</keyword>
<keyword evidence="2" id="KW-0479">Metal-binding</keyword>
<evidence type="ECO:0000256" key="4">
    <source>
        <dbReference type="ARBA" id="ARBA00022833"/>
    </source>
</evidence>
<dbReference type="SUPFAM" id="SSF102712">
    <property type="entry name" value="JAB1/MPN domain"/>
    <property type="match status" value="1"/>
</dbReference>
<keyword evidence="3" id="KW-0378">Hydrolase</keyword>
<dbReference type="GO" id="GO:0006508">
    <property type="term" value="P:proteolysis"/>
    <property type="evidence" value="ECO:0007669"/>
    <property type="project" value="UniProtKB-KW"/>
</dbReference>
<evidence type="ECO:0000256" key="1">
    <source>
        <dbReference type="ARBA" id="ARBA00022670"/>
    </source>
</evidence>
<sequence length="49" mass="5546">MLHLTTGAFDQMADWAREHHPEEACGLLAGRQEGDEKRKVSRLMISHDA</sequence>
<protein>
    <recommendedName>
        <fullName evidence="6">JAB domain-containing protein</fullName>
    </recommendedName>
</protein>
<dbReference type="InterPro" id="IPR028090">
    <property type="entry name" value="JAB_dom_prok"/>
</dbReference>
<organism evidence="7 8">
    <name type="scientific">Parafannyhessea umbonata</name>
    <dbReference type="NCBI Taxonomy" id="604330"/>
    <lineage>
        <taxon>Bacteria</taxon>
        <taxon>Bacillati</taxon>
        <taxon>Actinomycetota</taxon>
        <taxon>Coriobacteriia</taxon>
        <taxon>Coriobacteriales</taxon>
        <taxon>Atopobiaceae</taxon>
        <taxon>Parafannyhessea</taxon>
    </lineage>
</organism>
<evidence type="ECO:0000313" key="8">
    <source>
        <dbReference type="Proteomes" id="UP000565613"/>
    </source>
</evidence>
<name>A0A7X9XZB6_9ACTN</name>
<dbReference type="GO" id="GO:0008237">
    <property type="term" value="F:metallopeptidase activity"/>
    <property type="evidence" value="ECO:0007669"/>
    <property type="project" value="UniProtKB-KW"/>
</dbReference>
<dbReference type="EMBL" id="JABAGR010000001">
    <property type="protein sequence ID" value="NMF24838.1"/>
    <property type="molecule type" value="Genomic_DNA"/>
</dbReference>
<keyword evidence="5" id="KW-0482">Metalloprotease</keyword>
<proteinExistence type="predicted"/>
<comment type="caution">
    <text evidence="7">The sequence shown here is derived from an EMBL/GenBank/DDBJ whole genome shotgun (WGS) entry which is preliminary data.</text>
</comment>
<dbReference type="Gene3D" id="3.40.140.10">
    <property type="entry name" value="Cytidine Deaminase, domain 2"/>
    <property type="match status" value="1"/>
</dbReference>
<evidence type="ECO:0000256" key="5">
    <source>
        <dbReference type="ARBA" id="ARBA00023049"/>
    </source>
</evidence>
<evidence type="ECO:0000256" key="2">
    <source>
        <dbReference type="ARBA" id="ARBA00022723"/>
    </source>
</evidence>